<name>A4GJG5_9BACT</name>
<protein>
    <submittedName>
        <fullName evidence="8">Type I secretion outer membrane protein TolC</fullName>
    </submittedName>
</protein>
<dbReference type="PANTHER" id="PTHR30026">
    <property type="entry name" value="OUTER MEMBRANE PROTEIN TOLC"/>
    <property type="match status" value="1"/>
</dbReference>
<keyword evidence="5" id="KW-0812">Transmembrane</keyword>
<dbReference type="GO" id="GO:1990281">
    <property type="term" value="C:efflux pump complex"/>
    <property type="evidence" value="ECO:0007669"/>
    <property type="project" value="TreeGrafter"/>
</dbReference>
<dbReference type="SUPFAM" id="SSF56954">
    <property type="entry name" value="Outer membrane efflux proteins (OEP)"/>
    <property type="match status" value="1"/>
</dbReference>
<evidence type="ECO:0000313" key="8">
    <source>
        <dbReference type="EMBL" id="ABL97260.1"/>
    </source>
</evidence>
<dbReference type="GO" id="GO:0015288">
    <property type="term" value="F:porin activity"/>
    <property type="evidence" value="ECO:0007669"/>
    <property type="project" value="TreeGrafter"/>
</dbReference>
<sequence length="443" mass="49491">MNKFTKPLFIISLISFNLNSENLLDIYNEALKNDPTYKSAEYSYLADKELVVQGRAALLPSLTLSGSTNWNEYYQDRQLQQEYNSFSSSARLAQPLFRLDSWFQYKQSKSLTNAAEADFAFEQQNLLVRTAELYFGVLRAIDNLNAAISEEKAIKKQLDQAQQRFEVGLSAITGVQEAQLAYDLSKASRISIEGRLFSAREALNALIGREIFSLDELGEGLLVEVPTPNSKEQWVDLALENNYQLKAAYLRKDAAKNNARSSASNYLPKIDIVGSKSESETNQFNYEGFSIDGQGIPVPEVTGRRNFAIQFSMPIFQGGAVNSRRKQAYSQYERTNENTLFTQRRIIQEVRSEFSNVITLVANVTAQKQAVTSATSALEATQVGYKVGTRNVVDLLQAEKNLYSAEKNLANAKYDYILSNLKLALASGTITPGDLVSINSLLK</sequence>
<accession>A4GJG5</accession>
<dbReference type="InterPro" id="IPR051906">
    <property type="entry name" value="TolC-like"/>
</dbReference>
<keyword evidence="4" id="KW-1134">Transmembrane beta strand</keyword>
<dbReference type="PANTHER" id="PTHR30026:SF20">
    <property type="entry name" value="OUTER MEMBRANE PROTEIN TOLC"/>
    <property type="match status" value="1"/>
</dbReference>
<dbReference type="GO" id="GO:0009279">
    <property type="term" value="C:cell outer membrane"/>
    <property type="evidence" value="ECO:0007669"/>
    <property type="project" value="UniProtKB-SubCell"/>
</dbReference>
<evidence type="ECO:0000256" key="6">
    <source>
        <dbReference type="ARBA" id="ARBA00023136"/>
    </source>
</evidence>
<comment type="subcellular location">
    <subcellularLocation>
        <location evidence="1">Cell outer membrane</location>
    </subcellularLocation>
</comment>
<comment type="similarity">
    <text evidence="2">Belongs to the outer membrane factor (OMF) (TC 1.B.17) family.</text>
</comment>
<evidence type="ECO:0000256" key="4">
    <source>
        <dbReference type="ARBA" id="ARBA00022452"/>
    </source>
</evidence>
<keyword evidence="3" id="KW-0813">Transport</keyword>
<dbReference type="InterPro" id="IPR010130">
    <property type="entry name" value="T1SS_OMP_TolC"/>
</dbReference>
<dbReference type="Pfam" id="PF02321">
    <property type="entry name" value="OEP"/>
    <property type="match status" value="2"/>
</dbReference>
<evidence type="ECO:0000256" key="2">
    <source>
        <dbReference type="ARBA" id="ARBA00007613"/>
    </source>
</evidence>
<keyword evidence="6" id="KW-0472">Membrane</keyword>
<gene>
    <name evidence="8" type="ORF">MBMO_EB0-50A10.0024</name>
</gene>
<dbReference type="InterPro" id="IPR003423">
    <property type="entry name" value="OMP_efflux"/>
</dbReference>
<dbReference type="EMBL" id="EF107100">
    <property type="protein sequence ID" value="ABL97260.1"/>
    <property type="molecule type" value="Genomic_DNA"/>
</dbReference>
<proteinExistence type="inferred from homology"/>
<keyword evidence="7" id="KW-0998">Cell outer membrane</keyword>
<evidence type="ECO:0000256" key="3">
    <source>
        <dbReference type="ARBA" id="ARBA00022448"/>
    </source>
</evidence>
<evidence type="ECO:0000256" key="7">
    <source>
        <dbReference type="ARBA" id="ARBA00023237"/>
    </source>
</evidence>
<dbReference type="Gene3D" id="1.20.1600.10">
    <property type="entry name" value="Outer membrane efflux proteins (OEP)"/>
    <property type="match status" value="1"/>
</dbReference>
<evidence type="ECO:0000256" key="5">
    <source>
        <dbReference type="ARBA" id="ARBA00022692"/>
    </source>
</evidence>
<dbReference type="NCBIfam" id="TIGR01844">
    <property type="entry name" value="type_I_sec_TolC"/>
    <property type="match status" value="1"/>
</dbReference>
<organism evidence="8">
    <name type="scientific">uncultured marine bacterium EB0_50A10</name>
    <dbReference type="NCBI Taxonomy" id="415440"/>
    <lineage>
        <taxon>Bacteria</taxon>
        <taxon>environmental samples</taxon>
    </lineage>
</organism>
<dbReference type="GO" id="GO:0015562">
    <property type="term" value="F:efflux transmembrane transporter activity"/>
    <property type="evidence" value="ECO:0007669"/>
    <property type="project" value="InterPro"/>
</dbReference>
<reference evidence="8" key="1">
    <citation type="journal article" date="2007" name="Environ. Microbiol.">
        <title>Proteorhodopsin photosystem gene clusters exhibit co-evolutionary trends and shared ancestry among diverse marine microbial phyla.</title>
        <authorList>
            <person name="McCarren J."/>
            <person name="Delong E.F."/>
        </authorList>
    </citation>
    <scope>NUCLEOTIDE SEQUENCE</scope>
</reference>
<dbReference type="AlphaFoldDB" id="A4GJG5"/>
<evidence type="ECO:0000256" key="1">
    <source>
        <dbReference type="ARBA" id="ARBA00004442"/>
    </source>
</evidence>